<keyword evidence="3 6" id="KW-0067">ATP-binding</keyword>
<sequence>MITFQIDEWMDYIPTFVQGSEFEMECSYMESYLSTNTFLVGHSLSIADVALWSALAGAPQKWETSMKSGKFENLVRWYNCMSSEYGLSFNEVLEKCLGKRCFGRPLAGESTDLSRCSDSSNLNTKVYEKTKAFRCPVVDLPNAEVGKVCLRFAPEPSGYLHIGHSKAALLN</sequence>
<comment type="similarity">
    <text evidence="6">Belongs to the class-I aminoacyl-tRNA synthetase family.</text>
</comment>
<reference evidence="9" key="1">
    <citation type="journal article" date="2013" name="J. Plant Res.">
        <title>Effect of fungi and light on seed germination of three Opuntia species from semiarid lands of central Mexico.</title>
        <authorList>
            <person name="Delgado-Sanchez P."/>
            <person name="Jimenez-Bremont J.F."/>
            <person name="Guerrero-Gonzalez Mde L."/>
            <person name="Flores J."/>
        </authorList>
    </citation>
    <scope>NUCLEOTIDE SEQUENCE</scope>
    <source>
        <tissue evidence="9">Cladode</tissue>
    </source>
</reference>
<evidence type="ECO:0000256" key="1">
    <source>
        <dbReference type="ARBA" id="ARBA00022598"/>
    </source>
</evidence>
<dbReference type="SUPFAM" id="SSF52374">
    <property type="entry name" value="Nucleotidylyl transferase"/>
    <property type="match status" value="1"/>
</dbReference>
<dbReference type="GO" id="GO:0005829">
    <property type="term" value="C:cytosol"/>
    <property type="evidence" value="ECO:0007669"/>
    <property type="project" value="TreeGrafter"/>
</dbReference>
<evidence type="ECO:0000256" key="3">
    <source>
        <dbReference type="ARBA" id="ARBA00022840"/>
    </source>
</evidence>
<dbReference type="PRINTS" id="PR00987">
    <property type="entry name" value="TRNASYNTHGLU"/>
</dbReference>
<dbReference type="InterPro" id="IPR001412">
    <property type="entry name" value="aa-tRNA-synth_I_CS"/>
</dbReference>
<keyword evidence="5 6" id="KW-0030">Aminoacyl-tRNA synthetase</keyword>
<protein>
    <recommendedName>
        <fullName evidence="10">Glutamate--tRNA ligase</fullName>
    </recommendedName>
</protein>
<reference evidence="9" key="2">
    <citation type="submission" date="2020-07" db="EMBL/GenBank/DDBJ databases">
        <authorList>
            <person name="Vera ALvarez R."/>
            <person name="Arias-Moreno D.M."/>
            <person name="Jimenez-Jacinto V."/>
            <person name="Jimenez-Bremont J.F."/>
            <person name="Swaminathan K."/>
            <person name="Moose S.P."/>
            <person name="Guerrero-Gonzalez M.L."/>
            <person name="Marino-Ramirez L."/>
            <person name="Landsman D."/>
            <person name="Rodriguez-Kessler M."/>
            <person name="Delgado-Sanchez P."/>
        </authorList>
    </citation>
    <scope>NUCLEOTIDE SEQUENCE</scope>
    <source>
        <tissue evidence="9">Cladode</tissue>
    </source>
</reference>
<dbReference type="InterPro" id="IPR004046">
    <property type="entry name" value="GST_C"/>
</dbReference>
<dbReference type="InterPro" id="IPR014729">
    <property type="entry name" value="Rossmann-like_a/b/a_fold"/>
</dbReference>
<dbReference type="InterPro" id="IPR036282">
    <property type="entry name" value="Glutathione-S-Trfase_C_sf"/>
</dbReference>
<dbReference type="Pfam" id="PF00749">
    <property type="entry name" value="tRNA-synt_1c"/>
    <property type="match status" value="1"/>
</dbReference>
<dbReference type="PANTHER" id="PTHR43097">
    <property type="entry name" value="GLUTAMINE-TRNA LIGASE"/>
    <property type="match status" value="1"/>
</dbReference>
<dbReference type="PANTHER" id="PTHR43097:SF5">
    <property type="entry name" value="GLUTAMATE--TRNA LIGASE"/>
    <property type="match status" value="1"/>
</dbReference>
<dbReference type="GO" id="GO:0006424">
    <property type="term" value="P:glutamyl-tRNA aminoacylation"/>
    <property type="evidence" value="ECO:0007669"/>
    <property type="project" value="TreeGrafter"/>
</dbReference>
<dbReference type="CDD" id="cd10289">
    <property type="entry name" value="GST_C_AaRS_like"/>
    <property type="match status" value="1"/>
</dbReference>
<feature type="domain" description="Glutamyl/glutaminyl-tRNA synthetase class Ib catalytic" evidence="8">
    <location>
        <begin position="147"/>
        <end position="171"/>
    </location>
</feature>
<feature type="domain" description="Glutathione S-transferase C-terminal" evidence="7">
    <location>
        <begin position="27"/>
        <end position="83"/>
    </location>
</feature>
<dbReference type="EMBL" id="GISG01033096">
    <property type="protein sequence ID" value="MBA4621136.1"/>
    <property type="molecule type" value="Transcribed_RNA"/>
</dbReference>
<name>A0A7C8YL89_OPUST</name>
<dbReference type="InterPro" id="IPR050132">
    <property type="entry name" value="Gln/Glu-tRNA_Ligase"/>
</dbReference>
<dbReference type="EMBL" id="GISG01033094">
    <property type="protein sequence ID" value="MBA4621134.1"/>
    <property type="molecule type" value="Transcribed_RNA"/>
</dbReference>
<dbReference type="InterPro" id="IPR020058">
    <property type="entry name" value="Glu/Gln-tRNA-synth_Ib_cat-dom"/>
</dbReference>
<dbReference type="GO" id="GO:0048608">
    <property type="term" value="P:reproductive structure development"/>
    <property type="evidence" value="ECO:0007669"/>
    <property type="project" value="UniProtKB-ARBA"/>
</dbReference>
<dbReference type="PROSITE" id="PS00178">
    <property type="entry name" value="AA_TRNA_LIGASE_I"/>
    <property type="match status" value="1"/>
</dbReference>
<proteinExistence type="inferred from homology"/>
<evidence type="ECO:0000256" key="6">
    <source>
        <dbReference type="RuleBase" id="RU363037"/>
    </source>
</evidence>
<dbReference type="Gene3D" id="1.20.1050.130">
    <property type="match status" value="1"/>
</dbReference>
<dbReference type="Gene3D" id="3.40.50.620">
    <property type="entry name" value="HUPs"/>
    <property type="match status" value="1"/>
</dbReference>
<organism evidence="9">
    <name type="scientific">Opuntia streptacantha</name>
    <name type="common">Prickly pear cactus</name>
    <name type="synonym">Opuntia cardona</name>
    <dbReference type="NCBI Taxonomy" id="393608"/>
    <lineage>
        <taxon>Eukaryota</taxon>
        <taxon>Viridiplantae</taxon>
        <taxon>Streptophyta</taxon>
        <taxon>Embryophyta</taxon>
        <taxon>Tracheophyta</taxon>
        <taxon>Spermatophyta</taxon>
        <taxon>Magnoliopsida</taxon>
        <taxon>eudicotyledons</taxon>
        <taxon>Gunneridae</taxon>
        <taxon>Pentapetalae</taxon>
        <taxon>Caryophyllales</taxon>
        <taxon>Cactineae</taxon>
        <taxon>Cactaceae</taxon>
        <taxon>Opuntioideae</taxon>
        <taxon>Opuntia</taxon>
    </lineage>
</organism>
<dbReference type="GO" id="GO:0009791">
    <property type="term" value="P:post-embryonic development"/>
    <property type="evidence" value="ECO:0007669"/>
    <property type="project" value="UniProtKB-ARBA"/>
</dbReference>
<evidence type="ECO:0008006" key="10">
    <source>
        <dbReference type="Google" id="ProtNLM"/>
    </source>
</evidence>
<keyword evidence="1 6" id="KW-0436">Ligase</keyword>
<keyword evidence="4 6" id="KW-0648">Protein biosynthesis</keyword>
<evidence type="ECO:0000256" key="2">
    <source>
        <dbReference type="ARBA" id="ARBA00022741"/>
    </source>
</evidence>
<accession>A0A7C8YL89</accession>
<evidence type="ECO:0000313" key="9">
    <source>
        <dbReference type="EMBL" id="MBA4621136.1"/>
    </source>
</evidence>
<evidence type="ECO:0000259" key="7">
    <source>
        <dbReference type="Pfam" id="PF00043"/>
    </source>
</evidence>
<keyword evidence="2 6" id="KW-0547">Nucleotide-binding</keyword>
<dbReference type="EMBL" id="GISG01033095">
    <property type="protein sequence ID" value="MBA4621135.1"/>
    <property type="molecule type" value="Transcribed_RNA"/>
</dbReference>
<dbReference type="InterPro" id="IPR000924">
    <property type="entry name" value="Glu/Gln-tRNA-synth"/>
</dbReference>
<evidence type="ECO:0000256" key="4">
    <source>
        <dbReference type="ARBA" id="ARBA00022917"/>
    </source>
</evidence>
<dbReference type="Pfam" id="PF00043">
    <property type="entry name" value="GST_C"/>
    <property type="match status" value="1"/>
</dbReference>
<dbReference type="SUPFAM" id="SSF47616">
    <property type="entry name" value="GST C-terminal domain-like"/>
    <property type="match status" value="1"/>
</dbReference>
<dbReference type="GO" id="GO:0004818">
    <property type="term" value="F:glutamate-tRNA ligase activity"/>
    <property type="evidence" value="ECO:0007669"/>
    <property type="project" value="TreeGrafter"/>
</dbReference>
<dbReference type="GO" id="GO:0017102">
    <property type="term" value="C:methionyl glutamyl tRNA synthetase complex"/>
    <property type="evidence" value="ECO:0007669"/>
    <property type="project" value="TreeGrafter"/>
</dbReference>
<evidence type="ECO:0000256" key="5">
    <source>
        <dbReference type="ARBA" id="ARBA00023146"/>
    </source>
</evidence>
<dbReference type="EMBL" id="GISG01033092">
    <property type="protein sequence ID" value="MBA4621133.1"/>
    <property type="molecule type" value="Transcribed_RNA"/>
</dbReference>
<dbReference type="AlphaFoldDB" id="A0A7C8YL89"/>
<dbReference type="GO" id="GO:0005524">
    <property type="term" value="F:ATP binding"/>
    <property type="evidence" value="ECO:0007669"/>
    <property type="project" value="UniProtKB-KW"/>
</dbReference>
<evidence type="ECO:0000259" key="8">
    <source>
        <dbReference type="Pfam" id="PF00749"/>
    </source>
</evidence>